<dbReference type="GO" id="GO:0016757">
    <property type="term" value="F:glycosyltransferase activity"/>
    <property type="evidence" value="ECO:0007669"/>
    <property type="project" value="UniProtKB-KW"/>
</dbReference>
<dbReference type="SUPFAM" id="SSF53448">
    <property type="entry name" value="Nucleotide-diphospho-sugar transferases"/>
    <property type="match status" value="1"/>
</dbReference>
<dbReference type="AlphaFoldDB" id="A0A1F7GDD9"/>
<reference evidence="7 8" key="1">
    <citation type="journal article" date="2016" name="Nat. Commun.">
        <title>Thousands of microbial genomes shed light on interconnected biogeochemical processes in an aquifer system.</title>
        <authorList>
            <person name="Anantharaman K."/>
            <person name="Brown C.T."/>
            <person name="Hug L.A."/>
            <person name="Sharon I."/>
            <person name="Castelle C.J."/>
            <person name="Probst A.J."/>
            <person name="Thomas B.C."/>
            <person name="Singh A."/>
            <person name="Wilkins M.J."/>
            <person name="Karaoz U."/>
            <person name="Brodie E.L."/>
            <person name="Williams K.H."/>
            <person name="Hubbard S.S."/>
            <person name="Banfield J.F."/>
        </authorList>
    </citation>
    <scope>NUCLEOTIDE SEQUENCE [LARGE SCALE GENOMIC DNA]</scope>
</reference>
<evidence type="ECO:0000256" key="3">
    <source>
        <dbReference type="ARBA" id="ARBA00022676"/>
    </source>
</evidence>
<gene>
    <name evidence="7" type="ORF">A2690_03335</name>
</gene>
<evidence type="ECO:0000256" key="2">
    <source>
        <dbReference type="ARBA" id="ARBA00022475"/>
    </source>
</evidence>
<name>A0A1F7GDD9_9BACT</name>
<organism evidence="7 8">
    <name type="scientific">Candidatus Roizmanbacteria bacterium RIFCSPHIGHO2_01_FULL_39_12b</name>
    <dbReference type="NCBI Taxonomy" id="1802030"/>
    <lineage>
        <taxon>Bacteria</taxon>
        <taxon>Candidatus Roizmaniibacteriota</taxon>
    </lineage>
</organism>
<dbReference type="EMBL" id="MFZF01000014">
    <property type="protein sequence ID" value="OGK16622.1"/>
    <property type="molecule type" value="Genomic_DNA"/>
</dbReference>
<evidence type="ECO:0000313" key="8">
    <source>
        <dbReference type="Proteomes" id="UP000178372"/>
    </source>
</evidence>
<dbReference type="GO" id="GO:0005886">
    <property type="term" value="C:plasma membrane"/>
    <property type="evidence" value="ECO:0007669"/>
    <property type="project" value="UniProtKB-SubCell"/>
</dbReference>
<evidence type="ECO:0000256" key="5">
    <source>
        <dbReference type="ARBA" id="ARBA00023136"/>
    </source>
</evidence>
<evidence type="ECO:0000256" key="1">
    <source>
        <dbReference type="ARBA" id="ARBA00004236"/>
    </source>
</evidence>
<feature type="domain" description="Glycosyltransferase 2-like" evidence="6">
    <location>
        <begin position="4"/>
        <end position="123"/>
    </location>
</feature>
<keyword evidence="4" id="KW-0808">Transferase</keyword>
<keyword evidence="3" id="KW-0328">Glycosyltransferase</keyword>
<evidence type="ECO:0000313" key="7">
    <source>
        <dbReference type="EMBL" id="OGK16622.1"/>
    </source>
</evidence>
<dbReference type="PANTHER" id="PTHR43646:SF2">
    <property type="entry name" value="GLYCOSYLTRANSFERASE 2-LIKE DOMAIN-CONTAINING PROTEIN"/>
    <property type="match status" value="1"/>
</dbReference>
<evidence type="ECO:0000256" key="4">
    <source>
        <dbReference type="ARBA" id="ARBA00022679"/>
    </source>
</evidence>
<dbReference type="PANTHER" id="PTHR43646">
    <property type="entry name" value="GLYCOSYLTRANSFERASE"/>
    <property type="match status" value="1"/>
</dbReference>
<dbReference type="Proteomes" id="UP000178372">
    <property type="component" value="Unassembled WGS sequence"/>
</dbReference>
<keyword evidence="5" id="KW-0472">Membrane</keyword>
<dbReference type="Gene3D" id="3.90.550.10">
    <property type="entry name" value="Spore Coat Polysaccharide Biosynthesis Protein SpsA, Chain A"/>
    <property type="match status" value="1"/>
</dbReference>
<comment type="subcellular location">
    <subcellularLocation>
        <location evidence="1">Cell membrane</location>
    </subcellularLocation>
</comment>
<comment type="caution">
    <text evidence="7">The sequence shown here is derived from an EMBL/GenBank/DDBJ whole genome shotgun (WGS) entry which is preliminary data.</text>
</comment>
<proteinExistence type="predicted"/>
<dbReference type="InterPro" id="IPR029044">
    <property type="entry name" value="Nucleotide-diphossugar_trans"/>
</dbReference>
<dbReference type="Pfam" id="PF00535">
    <property type="entry name" value="Glycos_transf_2"/>
    <property type="match status" value="1"/>
</dbReference>
<evidence type="ECO:0000259" key="6">
    <source>
        <dbReference type="Pfam" id="PF00535"/>
    </source>
</evidence>
<sequence>MKISVVIPAYNEEQSLPATLNSLVNQKTKYDFEVIIVDNNSTDNTGKVAKSYENKLHVKVVQETQKGRGAARKCGFAKAQGDIIASTDADTTLPGNWIESIGNFFEKNLKSIAVTALCKYPTKKISIAFFNLTLPFAFSLFKTFFGHYWLSGYSFAIKKEAYVTSGGFNAEIDGNEDSELATRVAKLGRIEYDRNITIEASDRRFKDGLLKNLVPYFKTFYNMRQNKFASTKLEDKR</sequence>
<keyword evidence="2" id="KW-1003">Cell membrane</keyword>
<protein>
    <recommendedName>
        <fullName evidence="6">Glycosyltransferase 2-like domain-containing protein</fullName>
    </recommendedName>
</protein>
<dbReference type="InterPro" id="IPR001173">
    <property type="entry name" value="Glyco_trans_2-like"/>
</dbReference>
<dbReference type="CDD" id="cd00761">
    <property type="entry name" value="Glyco_tranf_GTA_type"/>
    <property type="match status" value="1"/>
</dbReference>
<accession>A0A1F7GDD9</accession>